<protein>
    <submittedName>
        <fullName evidence="2">Uncharacterized protein</fullName>
    </submittedName>
</protein>
<keyword evidence="3" id="KW-1185">Reference proteome</keyword>
<reference evidence="2 3" key="1">
    <citation type="submission" date="2015-05" db="EMBL/GenBank/DDBJ databases">
        <authorList>
            <person name="Wang D.B."/>
            <person name="Wang M."/>
        </authorList>
    </citation>
    <scope>NUCLEOTIDE SEQUENCE [LARGE SCALE GENOMIC DNA]</scope>
    <source>
        <strain evidence="2">VL1</strain>
    </source>
</reference>
<organism evidence="2 3">
    <name type="scientific">Verticillium longisporum</name>
    <name type="common">Verticillium dahliae var. longisporum</name>
    <dbReference type="NCBI Taxonomy" id="100787"/>
    <lineage>
        <taxon>Eukaryota</taxon>
        <taxon>Fungi</taxon>
        <taxon>Dikarya</taxon>
        <taxon>Ascomycota</taxon>
        <taxon>Pezizomycotina</taxon>
        <taxon>Sordariomycetes</taxon>
        <taxon>Hypocreomycetidae</taxon>
        <taxon>Glomerellales</taxon>
        <taxon>Plectosphaerellaceae</taxon>
        <taxon>Verticillium</taxon>
    </lineage>
</organism>
<feature type="compositionally biased region" description="Basic and acidic residues" evidence="1">
    <location>
        <begin position="353"/>
        <end position="369"/>
    </location>
</feature>
<gene>
    <name evidence="2" type="ORF">BN1708_007182</name>
</gene>
<evidence type="ECO:0000313" key="2">
    <source>
        <dbReference type="EMBL" id="CRK36753.1"/>
    </source>
</evidence>
<dbReference type="AlphaFoldDB" id="A0A0G4MR35"/>
<dbReference type="EMBL" id="CVQH01024305">
    <property type="protein sequence ID" value="CRK36753.1"/>
    <property type="molecule type" value="Genomic_DNA"/>
</dbReference>
<sequence>MLAPTYSSHLAAWWKHNVAGPVAGEVPGGVVAAGGLADRGVVDAQGDGDVAVVGELGAGREADLAAAVDGAAADLDVVAVLDEDGVVAVVGEVDVANGGAAGLGDAEDAAAAAARDDAVDVDVAGGVLADRVAAVAVGEAQGAVAGAGADVVAVDEADLRVGRRLDQEAGLAAVARDDLVDVEAVDVPRLDGVAAGARHADDVHAHVAVGRLVAVEPDAEAGAQVHGDAAEAEAAGAVEAETKVGAAGHGEVGDLHIVRVDRLNGATAAAARDVDGTAALEDLAAANGDGAGADAARGDDGDALARADRVDGGLDGRVVVGARVDGGAATGGREGAARAGDPGIRGAGAALSRDGRGQSKEARKDGELDHVCVWCGGEEEKRGGEGGGGDKVPV</sequence>
<feature type="region of interest" description="Disordered" evidence="1">
    <location>
        <begin position="325"/>
        <end position="369"/>
    </location>
</feature>
<name>A0A0G4MR35_VERLO</name>
<evidence type="ECO:0000256" key="1">
    <source>
        <dbReference type="SAM" id="MobiDB-lite"/>
    </source>
</evidence>
<proteinExistence type="predicted"/>
<accession>A0A0G4MR35</accession>
<evidence type="ECO:0000313" key="3">
    <source>
        <dbReference type="Proteomes" id="UP000044602"/>
    </source>
</evidence>
<dbReference type="Proteomes" id="UP000044602">
    <property type="component" value="Unassembled WGS sequence"/>
</dbReference>